<keyword evidence="2" id="KW-0597">Phosphoprotein</keyword>
<dbReference type="GO" id="GO:0004315">
    <property type="term" value="F:3-oxoacyl-[acyl-carrier-protein] synthase activity"/>
    <property type="evidence" value="ECO:0007669"/>
    <property type="project" value="InterPro"/>
</dbReference>
<dbReference type="SMART" id="SM00822">
    <property type="entry name" value="PKS_KR"/>
    <property type="match status" value="1"/>
</dbReference>
<dbReference type="SMART" id="SM01294">
    <property type="entry name" value="PKS_PP_betabranch"/>
    <property type="match status" value="1"/>
</dbReference>
<dbReference type="PROSITE" id="PS50075">
    <property type="entry name" value="CARRIER"/>
    <property type="match status" value="1"/>
</dbReference>
<dbReference type="Gene3D" id="3.30.70.3290">
    <property type="match status" value="1"/>
</dbReference>
<dbReference type="InterPro" id="IPR020806">
    <property type="entry name" value="PKS_PP-bd"/>
</dbReference>
<feature type="active site" description="Proton donor; for dehydratase activity" evidence="4">
    <location>
        <position position="1067"/>
    </location>
</feature>
<evidence type="ECO:0000256" key="3">
    <source>
        <dbReference type="ARBA" id="ARBA00022679"/>
    </source>
</evidence>
<organism evidence="8 9">
    <name type="scientific">Actinomadura rudentiformis</name>
    <dbReference type="NCBI Taxonomy" id="359158"/>
    <lineage>
        <taxon>Bacteria</taxon>
        <taxon>Bacillati</taxon>
        <taxon>Actinomycetota</taxon>
        <taxon>Actinomycetes</taxon>
        <taxon>Streptosporangiales</taxon>
        <taxon>Thermomonosporaceae</taxon>
        <taxon>Actinomadura</taxon>
    </lineage>
</organism>
<dbReference type="PROSITE" id="PS00606">
    <property type="entry name" value="KS3_1"/>
    <property type="match status" value="1"/>
</dbReference>
<name>A0A6H9YZS2_9ACTN</name>
<dbReference type="Pfam" id="PF21089">
    <property type="entry name" value="PKS_DH_N"/>
    <property type="match status" value="1"/>
</dbReference>
<dbReference type="InterPro" id="IPR020807">
    <property type="entry name" value="PKS_DH"/>
</dbReference>
<dbReference type="GO" id="GO:0005886">
    <property type="term" value="C:plasma membrane"/>
    <property type="evidence" value="ECO:0007669"/>
    <property type="project" value="TreeGrafter"/>
</dbReference>
<dbReference type="InterPro" id="IPR014031">
    <property type="entry name" value="Ketoacyl_synth_C"/>
</dbReference>
<dbReference type="Pfam" id="PF16197">
    <property type="entry name" value="KAsynt_C_assoc"/>
    <property type="match status" value="1"/>
</dbReference>
<dbReference type="InterPro" id="IPR050091">
    <property type="entry name" value="PKS_NRPS_Biosynth_Enz"/>
</dbReference>
<dbReference type="Pfam" id="PF00698">
    <property type="entry name" value="Acyl_transf_1"/>
    <property type="match status" value="1"/>
</dbReference>
<feature type="domain" description="Carrier" evidence="5">
    <location>
        <begin position="1621"/>
        <end position="1698"/>
    </location>
</feature>
<dbReference type="Proteomes" id="UP000468735">
    <property type="component" value="Unassembled WGS sequence"/>
</dbReference>
<dbReference type="Gene3D" id="3.10.129.110">
    <property type="entry name" value="Polyketide synthase dehydratase"/>
    <property type="match status" value="1"/>
</dbReference>
<dbReference type="InterPro" id="IPR049552">
    <property type="entry name" value="PKS_DH_N"/>
</dbReference>
<feature type="domain" description="PKS/mFAS DH" evidence="7">
    <location>
        <begin position="882"/>
        <end position="1143"/>
    </location>
</feature>
<dbReference type="Gene3D" id="1.10.1200.10">
    <property type="entry name" value="ACP-like"/>
    <property type="match status" value="1"/>
</dbReference>
<dbReference type="SMART" id="SM00825">
    <property type="entry name" value="PKS_KS"/>
    <property type="match status" value="1"/>
</dbReference>
<dbReference type="InterPro" id="IPR036291">
    <property type="entry name" value="NAD(P)-bd_dom_sf"/>
</dbReference>
<dbReference type="InterPro" id="IPR016036">
    <property type="entry name" value="Malonyl_transacylase_ACP-bd"/>
</dbReference>
<dbReference type="Pfam" id="PF08659">
    <property type="entry name" value="KR"/>
    <property type="match status" value="1"/>
</dbReference>
<dbReference type="InterPro" id="IPR014043">
    <property type="entry name" value="Acyl_transferase_dom"/>
</dbReference>
<dbReference type="InterPro" id="IPR006162">
    <property type="entry name" value="Ppantetheine_attach_site"/>
</dbReference>
<dbReference type="SMART" id="SM00826">
    <property type="entry name" value="PKS_DH"/>
    <property type="match status" value="1"/>
</dbReference>
<gene>
    <name evidence="8" type="ORF">F8566_22485</name>
</gene>
<feature type="domain" description="Ketosynthase family 3 (KS3)" evidence="6">
    <location>
        <begin position="2"/>
        <end position="423"/>
    </location>
</feature>
<dbReference type="InterPro" id="IPR001227">
    <property type="entry name" value="Ac_transferase_dom_sf"/>
</dbReference>
<dbReference type="InterPro" id="IPR009081">
    <property type="entry name" value="PP-bd_ACP"/>
</dbReference>
<dbReference type="PANTHER" id="PTHR43775">
    <property type="entry name" value="FATTY ACID SYNTHASE"/>
    <property type="match status" value="1"/>
</dbReference>
<dbReference type="Gene3D" id="3.40.366.10">
    <property type="entry name" value="Malonyl-Coenzyme A Acyl Carrier Protein, domain 2"/>
    <property type="match status" value="1"/>
</dbReference>
<dbReference type="GO" id="GO:0005737">
    <property type="term" value="C:cytoplasm"/>
    <property type="evidence" value="ECO:0007669"/>
    <property type="project" value="TreeGrafter"/>
</dbReference>
<feature type="region of interest" description="N-terminal hotdog fold" evidence="4">
    <location>
        <begin position="882"/>
        <end position="1001"/>
    </location>
</feature>
<dbReference type="InterPro" id="IPR016035">
    <property type="entry name" value="Acyl_Trfase/lysoPLipase"/>
</dbReference>
<dbReference type="GO" id="GO:0031177">
    <property type="term" value="F:phosphopantetheine binding"/>
    <property type="evidence" value="ECO:0007669"/>
    <property type="project" value="InterPro"/>
</dbReference>
<dbReference type="GO" id="GO:0006633">
    <property type="term" value="P:fatty acid biosynthetic process"/>
    <property type="evidence" value="ECO:0007669"/>
    <property type="project" value="InterPro"/>
</dbReference>
<accession>A0A6H9YZS2</accession>
<dbReference type="Gene3D" id="3.40.47.10">
    <property type="match status" value="1"/>
</dbReference>
<dbReference type="InterPro" id="IPR057326">
    <property type="entry name" value="KR_dom"/>
</dbReference>
<dbReference type="CDD" id="cd00833">
    <property type="entry name" value="PKS"/>
    <property type="match status" value="1"/>
</dbReference>
<keyword evidence="9" id="KW-1185">Reference proteome</keyword>
<feature type="active site" description="Proton acceptor; for dehydratase activity" evidence="4">
    <location>
        <position position="915"/>
    </location>
</feature>
<dbReference type="InterPro" id="IPR018201">
    <property type="entry name" value="Ketoacyl_synth_AS"/>
</dbReference>
<dbReference type="InterPro" id="IPR049900">
    <property type="entry name" value="PKS_mFAS_DH"/>
</dbReference>
<evidence type="ECO:0000259" key="6">
    <source>
        <dbReference type="PROSITE" id="PS52004"/>
    </source>
</evidence>
<evidence type="ECO:0000256" key="1">
    <source>
        <dbReference type="ARBA" id="ARBA00022450"/>
    </source>
</evidence>
<dbReference type="Gene3D" id="3.40.50.720">
    <property type="entry name" value="NAD(P)-binding Rossmann-like Domain"/>
    <property type="match status" value="1"/>
</dbReference>
<dbReference type="RefSeq" id="WP_151562920.1">
    <property type="nucleotide sequence ID" value="NZ_WBMT01000010.1"/>
</dbReference>
<feature type="region of interest" description="C-terminal hotdog fold" evidence="4">
    <location>
        <begin position="1015"/>
        <end position="1143"/>
    </location>
</feature>
<dbReference type="InterPro" id="IPR020841">
    <property type="entry name" value="PKS_Beta-ketoAc_synthase_dom"/>
</dbReference>
<dbReference type="GO" id="GO:0071770">
    <property type="term" value="P:DIM/DIP cell wall layer assembly"/>
    <property type="evidence" value="ECO:0007669"/>
    <property type="project" value="TreeGrafter"/>
</dbReference>
<dbReference type="InterPro" id="IPR016039">
    <property type="entry name" value="Thiolase-like"/>
</dbReference>
<proteinExistence type="predicted"/>
<dbReference type="SUPFAM" id="SSF51735">
    <property type="entry name" value="NAD(P)-binding Rossmann-fold domains"/>
    <property type="match status" value="2"/>
</dbReference>
<evidence type="ECO:0000256" key="4">
    <source>
        <dbReference type="PROSITE-ProRule" id="PRU01363"/>
    </source>
</evidence>
<evidence type="ECO:0000259" key="7">
    <source>
        <dbReference type="PROSITE" id="PS52019"/>
    </source>
</evidence>
<dbReference type="EMBL" id="WBMT01000010">
    <property type="protein sequence ID" value="KAB2346959.1"/>
    <property type="molecule type" value="Genomic_DNA"/>
</dbReference>
<dbReference type="SUPFAM" id="SSF55048">
    <property type="entry name" value="Probable ACP-binding domain of malonyl-CoA ACP transacylase"/>
    <property type="match status" value="1"/>
</dbReference>
<dbReference type="InterPro" id="IPR042104">
    <property type="entry name" value="PKS_dehydratase_sf"/>
</dbReference>
<dbReference type="PANTHER" id="PTHR43775:SF37">
    <property type="entry name" value="SI:DKEY-61P9.11"/>
    <property type="match status" value="1"/>
</dbReference>
<dbReference type="InterPro" id="IPR036736">
    <property type="entry name" value="ACP-like_sf"/>
</dbReference>
<dbReference type="SUPFAM" id="SSF47336">
    <property type="entry name" value="ACP-like"/>
    <property type="match status" value="1"/>
</dbReference>
<evidence type="ECO:0000259" key="5">
    <source>
        <dbReference type="PROSITE" id="PS50075"/>
    </source>
</evidence>
<comment type="caution">
    <text evidence="8">The sequence shown here is derived from an EMBL/GenBank/DDBJ whole genome shotgun (WGS) entry which is preliminary data.</text>
</comment>
<dbReference type="SUPFAM" id="SSF52151">
    <property type="entry name" value="FabD/lysophospholipase-like"/>
    <property type="match status" value="1"/>
</dbReference>
<dbReference type="PROSITE" id="PS00012">
    <property type="entry name" value="PHOSPHOPANTETHEINE"/>
    <property type="match status" value="1"/>
</dbReference>
<evidence type="ECO:0000256" key="2">
    <source>
        <dbReference type="ARBA" id="ARBA00022553"/>
    </source>
</evidence>
<dbReference type="Pfam" id="PF00550">
    <property type="entry name" value="PP-binding"/>
    <property type="match status" value="1"/>
</dbReference>
<dbReference type="SMART" id="SM00827">
    <property type="entry name" value="PKS_AT"/>
    <property type="match status" value="1"/>
</dbReference>
<dbReference type="Pfam" id="PF00109">
    <property type="entry name" value="ketoacyl-synt"/>
    <property type="match status" value="1"/>
</dbReference>
<evidence type="ECO:0000313" key="9">
    <source>
        <dbReference type="Proteomes" id="UP000468735"/>
    </source>
</evidence>
<dbReference type="PROSITE" id="PS52004">
    <property type="entry name" value="KS3_2"/>
    <property type="match status" value="1"/>
</dbReference>
<dbReference type="InterPro" id="IPR013968">
    <property type="entry name" value="PKS_KR"/>
</dbReference>
<dbReference type="SUPFAM" id="SSF53901">
    <property type="entry name" value="Thiolase-like"/>
    <property type="match status" value="1"/>
</dbReference>
<protein>
    <submittedName>
        <fullName evidence="8">Type I polyketide synthase</fullName>
    </submittedName>
</protein>
<dbReference type="PROSITE" id="PS52019">
    <property type="entry name" value="PKS_MFAS_DH"/>
    <property type="match status" value="1"/>
</dbReference>
<dbReference type="CDD" id="cd08955">
    <property type="entry name" value="KR_2_FAS_SDR_x"/>
    <property type="match status" value="1"/>
</dbReference>
<keyword evidence="3" id="KW-0808">Transferase</keyword>
<dbReference type="Pfam" id="PF02801">
    <property type="entry name" value="Ketoacyl-synt_C"/>
    <property type="match status" value="1"/>
</dbReference>
<reference evidence="8 9" key="1">
    <citation type="submission" date="2019-09" db="EMBL/GenBank/DDBJ databases">
        <title>Actinomadura physcomitrii sp. nov., a novel actinomycete isolated from moss [Physcomitrium sphaericum (Ludw) Fuernr].</title>
        <authorList>
            <person name="Zhuang X."/>
            <person name="Liu C."/>
        </authorList>
    </citation>
    <scope>NUCLEOTIDE SEQUENCE [LARGE SCALE GENOMIC DNA]</scope>
    <source>
        <strain evidence="8 9">HMC1</strain>
    </source>
</reference>
<evidence type="ECO:0000313" key="8">
    <source>
        <dbReference type="EMBL" id="KAB2346959.1"/>
    </source>
</evidence>
<dbReference type="InterPro" id="IPR032821">
    <property type="entry name" value="PKS_assoc"/>
</dbReference>
<dbReference type="FunFam" id="3.40.47.10:FF:000019">
    <property type="entry name" value="Polyketide synthase type I"/>
    <property type="match status" value="1"/>
</dbReference>
<dbReference type="InterPro" id="IPR014030">
    <property type="entry name" value="Ketoacyl_synth_N"/>
</dbReference>
<dbReference type="OrthoDB" id="4537517at2"/>
<keyword evidence="1" id="KW-0596">Phosphopantetheine</keyword>
<sequence length="1708" mass="182331">MTEPIAIVGMGCRLPAGIDSPDELWEFLMASGEATGPVPAGRWEPYEARYGPVLRQATRQGSFISDAAGFDADFFGVTPREAEMMDPQQRIMLEVTWQALEDAGIPPSGLAGTDVGVFAGVGSDDYGRQMLEDLPNIEAWTGIGAGMCAVANRVSYMLDLRGPSLAVDTACSSSLVAIHLACNSLAAGESTLAIAGGVHLIAGPGLTMVLDAAGAISPDGRSKSFDATADGYGRGEGCGLLILKRLADAERDGDRVLAVIRGSAVNQDGRTNGIMAPSGEAQEHVVRRALDRAGVRPDTVDYVEAHGTGTRMGDPLEAGALGAVYGRPGTARPCLIGSVKSNIGHLEAGAGVAGVIKAVMSLRHGELPPTVNFTTPNPAIEWERCGLEVVKEAHPWPTDRMSRRAAVSSFGYGGTVAHLVLEQATEQARTEDRETAPPVPIYALSGASPKAVRANAERLAHWLAGDGRRHDLADVAHTLLTRRTHLPYRAAVVTEDRSELETRLGELTEEDVVRAKTIPPQDPVWVFSGHGSQWSGMGRELLAAEPVFAEVIDDIGEVFAEEIGFTPRDVLQSGHLGGVDRVQPMIFAMQLGLAGLWRSYGVRPAAVIGHSVGEIAAAVTAGVLDRHDGARLICRRSKLLRRVAGKGAMAMVSLPFAEVSEQLNGRADVVPAIWPSPNSTVISGEVAGVQELSDRWKAEGAVVKPVASDVAFHSPQMDELLDALAAAAEDLPPAEPVLPFYSTALDDPRARPRHDGGYWAANLRNPVRLADAVSAAVEDGHRVFLEISAHPVVAHSIGETFDDAAVRDGTVATTLRRDKPERETFLGSLADLHCQGGQVRWEARAAGELAPLPLIAWQHRPFWYVPSAMTSASVQGHDVDTHTLLGRPIAVAGAPSLRVWETYLDQDTRPYPGSHPVHGVEIMPAAVLFTTFLEATGADALTDISLRTPVFVTQPQQIQVVHQDGVVRLASRTLAGEGREGAGASWVTHTTAAVGTGGASAGGRFDLEGALSRHRDRRDPGSVLARLHEIGVADTGFHWKVERLVAGQGGVLATVTTDNSTWASLFDAILTVVPLVFPGEPQLRMPSYLRQLAVSGEPPARALVEVRLRGDDVVDVTVADRAGRTVARMAGLRFALLGGDPGSPNDPARLLHRLEWERIEVEKASQAQRPVTLVGGTADLADRLLRHFQDSGIDVTRTLDPAEVTTTGAADVIILPENIGDANIAENALQQTWRLARTAQLLVEANAGSRLWTVTTDVREVADESALAQGPLWGLGRIIAGEHPEVWGGMVDLDRGPSDSDLDILASVVSTRPAEDVVSVRSGQVQACRLMPVTDEPSRPPLTCHPDGTYVITGGLGVLGLEIAGWLAGRGARHLVLVGRTGLPPRDSWDDATDPAVRRRTDGVRALEALGVSVRVLALDIADPEQARQLRDNEALNLPPVRGVVHAAGVLDNRLLHDLDEQSLRTVMRPKAEGAMALHETFPPGTLDFLVFFSSNGLLLGLTGQAGYASGNAFLDALARHRRADTVSLGWTSWRGMGMAANDAVDQELRDHGVGDITPAEAFQAWEAAARLDEPYLAVMPTTPIEAGARVRPILRLLEFERADGGEVNAADLLAGLDAEQARERLVDEVAAQVSAEIKLPAADLDIRRPLPELGLDSVMTVGIRRRLEKRLRIDIPTTLLWTHPTVTEVAAYLAEQLAEAEKELQPQ</sequence>
<dbReference type="GO" id="GO:0004312">
    <property type="term" value="F:fatty acid synthase activity"/>
    <property type="evidence" value="ECO:0007669"/>
    <property type="project" value="TreeGrafter"/>
</dbReference>
<dbReference type="SMART" id="SM00823">
    <property type="entry name" value="PKS_PP"/>
    <property type="match status" value="1"/>
</dbReference>